<evidence type="ECO:0000259" key="1">
    <source>
        <dbReference type="Pfam" id="PF02589"/>
    </source>
</evidence>
<organism evidence="2 3">
    <name type="scientific">Enterococcus faecalis RP2S-4</name>
    <dbReference type="NCBI Taxonomy" id="1244145"/>
    <lineage>
        <taxon>Bacteria</taxon>
        <taxon>Bacillati</taxon>
        <taxon>Bacillota</taxon>
        <taxon>Bacilli</taxon>
        <taxon>Lactobacillales</taxon>
        <taxon>Enterococcaceae</taxon>
        <taxon>Enterococcus</taxon>
    </lineage>
</organism>
<dbReference type="InterPro" id="IPR003741">
    <property type="entry name" value="LUD_dom"/>
</dbReference>
<dbReference type="AlphaFoldDB" id="A0ABC9TKU3"/>
<dbReference type="InterPro" id="IPR037171">
    <property type="entry name" value="NagB/RpiA_transferase-like"/>
</dbReference>
<gene>
    <name evidence="2" type="ORF">D358_01784</name>
</gene>
<accession>A0ABC9TKU3</accession>
<reference evidence="2 3" key="1">
    <citation type="submission" date="2013-06" db="EMBL/GenBank/DDBJ databases">
        <authorList>
            <person name="Weinstock G."/>
            <person name="Sodergren E."/>
            <person name="Lobos E.A."/>
            <person name="Fulton L."/>
            <person name="Fulton R."/>
            <person name="Courtney L."/>
            <person name="Fronick C."/>
            <person name="O'Laughlin M."/>
            <person name="Godfrey J."/>
            <person name="Wilson R.M."/>
            <person name="Miner T."/>
            <person name="Farmer C."/>
            <person name="Delehaunty K."/>
            <person name="Cordes M."/>
            <person name="Minx P."/>
            <person name="Tomlinson C."/>
            <person name="Chen J."/>
            <person name="Wollam A."/>
            <person name="Pepin K.H."/>
            <person name="Bhonagiri V."/>
            <person name="Zhang X."/>
            <person name="Warren W."/>
            <person name="Mitreva M."/>
            <person name="Mardis E.R."/>
            <person name="Wilson R.K."/>
        </authorList>
    </citation>
    <scope>NUCLEOTIDE SEQUENCE [LARGE SCALE GENOMIC DNA]</scope>
    <source>
        <strain evidence="2 3">RP2S-4</strain>
    </source>
</reference>
<evidence type="ECO:0000313" key="3">
    <source>
        <dbReference type="Proteomes" id="UP000015750"/>
    </source>
</evidence>
<comment type="caution">
    <text evidence="2">The sequence shown here is derived from an EMBL/GenBank/DDBJ whole genome shotgun (WGS) entry which is preliminary data.</text>
</comment>
<dbReference type="PANTHER" id="PTHR43682:SF1">
    <property type="entry name" value="LACTATE UTILIZATION PROTEIN C"/>
    <property type="match status" value="1"/>
</dbReference>
<dbReference type="EMBL" id="ATIR01000050">
    <property type="protein sequence ID" value="EPI08072.1"/>
    <property type="molecule type" value="Genomic_DNA"/>
</dbReference>
<dbReference type="SUPFAM" id="SSF100950">
    <property type="entry name" value="NagB/RpiA/CoA transferase-like"/>
    <property type="match status" value="1"/>
</dbReference>
<sequence length="242" mass="26648">MKKMTNEAIQNREPFLQNLREKLGVEKQPVSAHPFEPINHLPEEQLADKTPAELLTIVKERVETIHTNLVETTQENLLTTIQQIVAEFGGGNLLLPTDARFEAYGLADLAKSLEAVSVKQWQPGSEQREANIQTAAQANIAIAFAEFLLAESGTIVVESNAGQGRALHFLPKHYISIIPFSKLVPRSTQPAAFYTEKIEKGEKIGSAIHFISGPSNSGDIEMQLVVGLHGPLEVCYVVVMDR</sequence>
<dbReference type="Gene3D" id="3.40.50.10420">
    <property type="entry name" value="NagB/RpiA/CoA transferase-like"/>
    <property type="match status" value="1"/>
</dbReference>
<name>A0ABC9TKU3_ENTFL</name>
<evidence type="ECO:0000313" key="2">
    <source>
        <dbReference type="EMBL" id="EPI08072.1"/>
    </source>
</evidence>
<dbReference type="Pfam" id="PF02589">
    <property type="entry name" value="LUD_dom"/>
    <property type="match status" value="1"/>
</dbReference>
<dbReference type="Proteomes" id="UP000015750">
    <property type="component" value="Unassembled WGS sequence"/>
</dbReference>
<protein>
    <recommendedName>
        <fullName evidence="1">LUD domain-containing protein</fullName>
    </recommendedName>
</protein>
<proteinExistence type="predicted"/>
<dbReference type="InterPro" id="IPR024185">
    <property type="entry name" value="FTHF_cligase-like_sf"/>
</dbReference>
<dbReference type="PANTHER" id="PTHR43682">
    <property type="entry name" value="LACTATE UTILIZATION PROTEIN C"/>
    <property type="match status" value="1"/>
</dbReference>
<feature type="domain" description="LUD" evidence="1">
    <location>
        <begin position="58"/>
        <end position="239"/>
    </location>
</feature>